<evidence type="ECO:0000256" key="2">
    <source>
        <dbReference type="SAM" id="MobiDB-lite"/>
    </source>
</evidence>
<proteinExistence type="predicted"/>
<sequence>MNLPNHLTPVSYHLRNFNKYVQLDLAASQFGNLTLVGENAAGKTTLANCFFPMLIDGSTATPSFNPAKGTEKVAKSTNARNSQQDTRTFKSMLLGWGPSAMKVRTGYSYLTMRSITRQVILGLGARRTDDETSGATWWFAVINESVTRPLELVTTDAQGHSLTEDEFKTANAALGEQLRVFASAGDYREYVAAHVYGFNDGATLGQLANVYRLLASPILTGGNARFTPIKAALRDAQPSIDDLIIHNAAGTQREVNRKNGLLLRIEQAQKRLAAMKRDIFWRNLNHINEIGLKPYGALHVDYEQQKEKAAQAQAAIAKYDQQLDLLTSSLKEAQTELRKLDVAKAKQAVIEQQRAALAEQIQRDQERLQRYTKQQAQLENLQVELTTITEQIQALVAKQQAVNTDRLAPLQVKLNGQAAQLHELGQVLAQPDLATTNKKFNTYIQRLNQSVARYESLAQQINNLSQDVAIVGDMQTQMSNSIEQRTQGPLVSRAREGLQQDNRTIHENGAAKMNQQFQQLKTQRDELLTAHSDLKIVLATADLLATLTTQQAQLAAIVEQLTQFAQQQVSLKAQQAGVQQQIKTLQVSMEPNFEPAQVQQTIAQRQQMLAALVIDHQLNDKLAQANQAVMDLTAEEHSLSERKSTQQGRQQAAESNMRTKAAQLATSATQIEQVLKGLAPYLPAATHLQTVDDANTFAKAHGSEIRNSRYSDIADRIRQRIHRSNRDGVDRSALDTLFAERGHEEIASAMYQGAVEQDDVTAVAFDINQAQSIMAAELAGVTQSLAELKSGNDMAKETYLIAAVQRISTQYRVITEYNQMLADGLSNTQGIKLRVALTPVDVAASAITEACDLTAEKRPTLQAEIERRLQLLANDAEVADDDVQFMQHAHDLLDTRQWSEFHVQIKRRQSAVDAFEEVDDKFVRSGGSGAEKAQAMVLPLLLVPKMLLQQSNVNDKPYLVMFDEFADKLDPETAKSFAKTIANFGFDFIATMPSGAQNKILADGVANIAYEVIAPAQQNDGQFHQNQVQPVLRWQSRDE</sequence>
<feature type="compositionally biased region" description="Basic and acidic residues" evidence="2">
    <location>
        <begin position="635"/>
        <end position="644"/>
    </location>
</feature>
<feature type="coiled-coil region" evidence="1">
    <location>
        <begin position="302"/>
        <end position="398"/>
    </location>
</feature>
<dbReference type="PANTHER" id="PTHR15048:SF0">
    <property type="entry name" value="STARCH-BINDING DOMAIN-CONTAINING PROTEIN 1"/>
    <property type="match status" value="1"/>
</dbReference>
<name>A0ABW1RCT4_9LACO</name>
<protein>
    <submittedName>
        <fullName evidence="3">SbcC/MukB-like Walker B domain-containing protein</fullName>
    </submittedName>
</protein>
<reference evidence="4" key="1">
    <citation type="journal article" date="2019" name="Int. J. Syst. Evol. Microbiol.">
        <title>The Global Catalogue of Microorganisms (GCM) 10K type strain sequencing project: providing services to taxonomists for standard genome sequencing and annotation.</title>
        <authorList>
            <consortium name="The Broad Institute Genomics Platform"/>
            <consortium name="The Broad Institute Genome Sequencing Center for Infectious Disease"/>
            <person name="Wu L."/>
            <person name="Ma J."/>
        </authorList>
    </citation>
    <scope>NUCLEOTIDE SEQUENCE [LARGE SCALE GENOMIC DNA]</scope>
    <source>
        <strain evidence="4">CCM 8904</strain>
    </source>
</reference>
<keyword evidence="1" id="KW-0175">Coiled coil</keyword>
<keyword evidence="4" id="KW-1185">Reference proteome</keyword>
<evidence type="ECO:0000256" key="1">
    <source>
        <dbReference type="SAM" id="Coils"/>
    </source>
</evidence>
<dbReference type="InterPro" id="IPR027417">
    <property type="entry name" value="P-loop_NTPase"/>
</dbReference>
<dbReference type="Proteomes" id="UP001596289">
    <property type="component" value="Unassembled WGS sequence"/>
</dbReference>
<dbReference type="Pfam" id="PF13558">
    <property type="entry name" value="SbcC_Walker_B"/>
    <property type="match status" value="1"/>
</dbReference>
<feature type="region of interest" description="Disordered" evidence="2">
    <location>
        <begin position="635"/>
        <end position="661"/>
    </location>
</feature>
<dbReference type="RefSeq" id="WP_164509483.1">
    <property type="nucleotide sequence ID" value="NZ_JBHSSL010000020.1"/>
</dbReference>
<dbReference type="EMBL" id="JBHSSL010000020">
    <property type="protein sequence ID" value="MFC6169634.1"/>
    <property type="molecule type" value="Genomic_DNA"/>
</dbReference>
<evidence type="ECO:0000313" key="3">
    <source>
        <dbReference type="EMBL" id="MFC6169634.1"/>
    </source>
</evidence>
<feature type="compositionally biased region" description="Polar residues" evidence="2">
    <location>
        <begin position="645"/>
        <end position="661"/>
    </location>
</feature>
<organism evidence="3 4">
    <name type="scientific">Loigolactobacillus jiayinensis</name>
    <dbReference type="NCBI Taxonomy" id="2486016"/>
    <lineage>
        <taxon>Bacteria</taxon>
        <taxon>Bacillati</taxon>
        <taxon>Bacillota</taxon>
        <taxon>Bacilli</taxon>
        <taxon>Lactobacillales</taxon>
        <taxon>Lactobacillaceae</taxon>
        <taxon>Loigolactobacillus</taxon>
    </lineage>
</organism>
<dbReference type="SUPFAM" id="SSF52540">
    <property type="entry name" value="P-loop containing nucleoside triphosphate hydrolases"/>
    <property type="match status" value="1"/>
</dbReference>
<gene>
    <name evidence="3" type="ORF">ACFQGP_03450</name>
</gene>
<dbReference type="PANTHER" id="PTHR15048">
    <property type="entry name" value="STARCH-BINDING DOMAIN-CONTAINING PROTEIN 1"/>
    <property type="match status" value="1"/>
</dbReference>
<comment type="caution">
    <text evidence="3">The sequence shown here is derived from an EMBL/GenBank/DDBJ whole genome shotgun (WGS) entry which is preliminary data.</text>
</comment>
<evidence type="ECO:0000313" key="4">
    <source>
        <dbReference type="Proteomes" id="UP001596289"/>
    </source>
</evidence>
<accession>A0ABW1RCT4</accession>